<evidence type="ECO:0000256" key="8">
    <source>
        <dbReference type="PIRSR" id="PIRSR602401-1"/>
    </source>
</evidence>
<dbReference type="PANTHER" id="PTHR47950">
    <property type="entry name" value="CYTOCHROME P450, FAMILY 76, SUBFAMILY C, POLYPEPTIDE 5-RELATED"/>
    <property type="match status" value="1"/>
</dbReference>
<dbReference type="GO" id="GO:0004497">
    <property type="term" value="F:monooxygenase activity"/>
    <property type="evidence" value="ECO:0007669"/>
    <property type="project" value="UniProtKB-KW"/>
</dbReference>
<dbReference type="Pfam" id="PF00067">
    <property type="entry name" value="p450"/>
    <property type="match status" value="1"/>
</dbReference>
<evidence type="ECO:0000256" key="5">
    <source>
        <dbReference type="ARBA" id="ARBA00023002"/>
    </source>
</evidence>
<dbReference type="GO" id="GO:0005506">
    <property type="term" value="F:iron ion binding"/>
    <property type="evidence" value="ECO:0007669"/>
    <property type="project" value="InterPro"/>
</dbReference>
<dbReference type="GO" id="GO:0020037">
    <property type="term" value="F:heme binding"/>
    <property type="evidence" value="ECO:0007669"/>
    <property type="project" value="InterPro"/>
</dbReference>
<protein>
    <recommendedName>
        <fullName evidence="12">Cytochrome P450</fullName>
    </recommendedName>
</protein>
<dbReference type="InterPro" id="IPR002401">
    <property type="entry name" value="Cyt_P450_E_grp-I"/>
</dbReference>
<comment type="similarity">
    <text evidence="2 9">Belongs to the cytochrome P450 family.</text>
</comment>
<evidence type="ECO:0000256" key="4">
    <source>
        <dbReference type="ARBA" id="ARBA00022723"/>
    </source>
</evidence>
<keyword evidence="7 9" id="KW-0503">Monooxygenase</keyword>
<evidence type="ECO:0000313" key="11">
    <source>
        <dbReference type="Proteomes" id="UP001229421"/>
    </source>
</evidence>
<keyword evidence="5 9" id="KW-0560">Oxidoreductase</keyword>
<evidence type="ECO:0000313" key="10">
    <source>
        <dbReference type="EMBL" id="KAK1438670.1"/>
    </source>
</evidence>
<feature type="binding site" description="axial binding residue" evidence="8">
    <location>
        <position position="438"/>
    </location>
    <ligand>
        <name>heme</name>
        <dbReference type="ChEBI" id="CHEBI:30413"/>
    </ligand>
    <ligandPart>
        <name>Fe</name>
        <dbReference type="ChEBI" id="CHEBI:18248"/>
    </ligandPart>
</feature>
<gene>
    <name evidence="10" type="ORF">QVD17_04480</name>
</gene>
<comment type="cofactor">
    <cofactor evidence="1 8">
        <name>heme</name>
        <dbReference type="ChEBI" id="CHEBI:30413"/>
    </cofactor>
</comment>
<sequence>MELFFLIIASIVVSILINHGIRLHRKSKLPPGPVGFPIIGNLLELGPKPHEDLAKLAQKYGPLMTIQLGSNTIVVATTPDAAKEVLQRKDEACSGRLAPDALNAMKNPEAAMLWMSPANDTWRAIRKALNMYLTNQTKLETLSGLRHEVVNGVVEFIRESGRKKVDVDIGQLALAVGLNQLSNTFLSQNVTNYEEHDNIGDFKHSIETVMEMLGKFNIADIFPVLKPLDPQNIRGRAKVAYDWLDEVIEGLVSKRLKHRESKLPRFGDMLDSLLEYSQANEDKFTLVHIKALLVDLFIAGTDTASNTVTWIMTELLLNRDVLLKVREEVSQVVGKDGKIEEAKILGLTYLHAVINETMRLHTPVPLLVPHTTETEVKLGNYIVPPRTQVIINMWALARDPTFWENPTSFKPERFLTNGIDYKGQNFEFLPFGSGRRRCPGMPLGHRMVSLLVASFVYHFDWKLPHGKQEIDKKEVFGLSLQKAVPLLVTPIPLK</sequence>
<proteinExistence type="inferred from homology"/>
<name>A0AAD8LJM5_TARER</name>
<accession>A0AAD8LJM5</accession>
<evidence type="ECO:0000256" key="6">
    <source>
        <dbReference type="ARBA" id="ARBA00023004"/>
    </source>
</evidence>
<keyword evidence="11" id="KW-1185">Reference proteome</keyword>
<evidence type="ECO:0000256" key="7">
    <source>
        <dbReference type="ARBA" id="ARBA00023033"/>
    </source>
</evidence>
<evidence type="ECO:0000256" key="2">
    <source>
        <dbReference type="ARBA" id="ARBA00010617"/>
    </source>
</evidence>
<dbReference type="SUPFAM" id="SSF48264">
    <property type="entry name" value="Cytochrome P450"/>
    <property type="match status" value="1"/>
</dbReference>
<dbReference type="InterPro" id="IPR017972">
    <property type="entry name" value="Cyt_P450_CS"/>
</dbReference>
<keyword evidence="3 8" id="KW-0349">Heme</keyword>
<organism evidence="10 11">
    <name type="scientific">Tagetes erecta</name>
    <name type="common">African marigold</name>
    <dbReference type="NCBI Taxonomy" id="13708"/>
    <lineage>
        <taxon>Eukaryota</taxon>
        <taxon>Viridiplantae</taxon>
        <taxon>Streptophyta</taxon>
        <taxon>Embryophyta</taxon>
        <taxon>Tracheophyta</taxon>
        <taxon>Spermatophyta</taxon>
        <taxon>Magnoliopsida</taxon>
        <taxon>eudicotyledons</taxon>
        <taxon>Gunneridae</taxon>
        <taxon>Pentapetalae</taxon>
        <taxon>asterids</taxon>
        <taxon>campanulids</taxon>
        <taxon>Asterales</taxon>
        <taxon>Asteraceae</taxon>
        <taxon>Asteroideae</taxon>
        <taxon>Heliantheae alliance</taxon>
        <taxon>Tageteae</taxon>
        <taxon>Tagetes</taxon>
    </lineage>
</organism>
<evidence type="ECO:0000256" key="9">
    <source>
        <dbReference type="RuleBase" id="RU000461"/>
    </source>
</evidence>
<dbReference type="FunFam" id="1.10.630.10:FF:000126">
    <property type="entry name" value="Predicted protein"/>
    <property type="match status" value="1"/>
</dbReference>
<dbReference type="Gene3D" id="1.10.630.10">
    <property type="entry name" value="Cytochrome P450"/>
    <property type="match status" value="1"/>
</dbReference>
<dbReference type="PRINTS" id="PR00385">
    <property type="entry name" value="P450"/>
</dbReference>
<keyword evidence="4 8" id="KW-0479">Metal-binding</keyword>
<dbReference type="GO" id="GO:0016705">
    <property type="term" value="F:oxidoreductase activity, acting on paired donors, with incorporation or reduction of molecular oxygen"/>
    <property type="evidence" value="ECO:0007669"/>
    <property type="project" value="InterPro"/>
</dbReference>
<comment type="caution">
    <text evidence="10">The sequence shown here is derived from an EMBL/GenBank/DDBJ whole genome shotgun (WGS) entry which is preliminary data.</text>
</comment>
<evidence type="ECO:0000256" key="3">
    <source>
        <dbReference type="ARBA" id="ARBA00022617"/>
    </source>
</evidence>
<keyword evidence="6 8" id="KW-0408">Iron</keyword>
<reference evidence="10" key="1">
    <citation type="journal article" date="2023" name="bioRxiv">
        <title>Improved chromosome-level genome assembly for marigold (Tagetes erecta).</title>
        <authorList>
            <person name="Jiang F."/>
            <person name="Yuan L."/>
            <person name="Wang S."/>
            <person name="Wang H."/>
            <person name="Xu D."/>
            <person name="Wang A."/>
            <person name="Fan W."/>
        </authorList>
    </citation>
    <scope>NUCLEOTIDE SEQUENCE</scope>
    <source>
        <strain evidence="10">WSJ</strain>
        <tissue evidence="10">Leaf</tissue>
    </source>
</reference>
<dbReference type="PRINTS" id="PR00463">
    <property type="entry name" value="EP450I"/>
</dbReference>
<dbReference type="InterPro" id="IPR036396">
    <property type="entry name" value="Cyt_P450_sf"/>
</dbReference>
<dbReference type="EMBL" id="JAUHHV010000001">
    <property type="protein sequence ID" value="KAK1438670.1"/>
    <property type="molecule type" value="Genomic_DNA"/>
</dbReference>
<dbReference type="AlphaFoldDB" id="A0AAD8LJM5"/>
<evidence type="ECO:0008006" key="12">
    <source>
        <dbReference type="Google" id="ProtNLM"/>
    </source>
</evidence>
<dbReference type="PROSITE" id="PS00086">
    <property type="entry name" value="CYTOCHROME_P450"/>
    <property type="match status" value="1"/>
</dbReference>
<dbReference type="PANTHER" id="PTHR47950:SF42">
    <property type="entry name" value="GERANIOL 8-HYDROXYLASE"/>
    <property type="match status" value="1"/>
</dbReference>
<dbReference type="Proteomes" id="UP001229421">
    <property type="component" value="Unassembled WGS sequence"/>
</dbReference>
<dbReference type="InterPro" id="IPR001128">
    <property type="entry name" value="Cyt_P450"/>
</dbReference>
<evidence type="ECO:0000256" key="1">
    <source>
        <dbReference type="ARBA" id="ARBA00001971"/>
    </source>
</evidence>